<evidence type="ECO:0000313" key="4">
    <source>
        <dbReference type="Proteomes" id="UP000632766"/>
    </source>
</evidence>
<protein>
    <submittedName>
        <fullName evidence="3">Cupin domain-containing protein</fullName>
    </submittedName>
</protein>
<keyword evidence="1" id="KW-0732">Signal</keyword>
<comment type="caution">
    <text evidence="3">The sequence shown here is derived from an EMBL/GenBank/DDBJ whole genome shotgun (WGS) entry which is preliminary data.</text>
</comment>
<evidence type="ECO:0000259" key="2">
    <source>
        <dbReference type="Pfam" id="PF07883"/>
    </source>
</evidence>
<accession>A0A8J7HSH2</accession>
<feature type="domain" description="Cupin type-2" evidence="2">
    <location>
        <begin position="89"/>
        <end position="154"/>
    </location>
</feature>
<dbReference type="InterPro" id="IPR011051">
    <property type="entry name" value="RmlC_Cupin_sf"/>
</dbReference>
<gene>
    <name evidence="3" type="ORF">I8748_21100</name>
</gene>
<dbReference type="Gene3D" id="2.60.120.10">
    <property type="entry name" value="Jelly Rolls"/>
    <property type="match status" value="1"/>
</dbReference>
<dbReference type="InterPro" id="IPR053146">
    <property type="entry name" value="QDO-like"/>
</dbReference>
<dbReference type="AlphaFoldDB" id="A0A8J7HSH2"/>
<dbReference type="InterPro" id="IPR013096">
    <property type="entry name" value="Cupin_2"/>
</dbReference>
<feature type="chain" id="PRO_5035213650" evidence="1">
    <location>
        <begin position="27"/>
        <end position="329"/>
    </location>
</feature>
<dbReference type="Proteomes" id="UP000632766">
    <property type="component" value="Unassembled WGS sequence"/>
</dbReference>
<dbReference type="RefSeq" id="WP_198126484.1">
    <property type="nucleotide sequence ID" value="NZ_JAECZC010000048.1"/>
</dbReference>
<dbReference type="EMBL" id="JAECZC010000048">
    <property type="protein sequence ID" value="MBH8564652.1"/>
    <property type="molecule type" value="Genomic_DNA"/>
</dbReference>
<feature type="signal peptide" evidence="1">
    <location>
        <begin position="1"/>
        <end position="26"/>
    </location>
</feature>
<dbReference type="SUPFAM" id="SSF51182">
    <property type="entry name" value="RmlC-like cupins"/>
    <property type="match status" value="1"/>
</dbReference>
<reference evidence="3 4" key="1">
    <citation type="journal article" date="2021" name="Int. J. Syst. Evol. Microbiol.">
        <title>Amazonocrinis nigriterrae gen. nov., sp. nov., Atlanticothrix silvestris gen. nov., sp. nov. and Dendronalium phyllosphericum gen. nov., sp. nov., nostocacean cyanobacteria from Brazilian environments.</title>
        <authorList>
            <person name="Alvarenga D.O."/>
            <person name="Andreote A.P.D."/>
            <person name="Branco L.H.Z."/>
            <person name="Delbaje E."/>
            <person name="Cruz R.B."/>
            <person name="Varani A.M."/>
            <person name="Fiore M.F."/>
        </authorList>
    </citation>
    <scope>NUCLEOTIDE SEQUENCE [LARGE SCALE GENOMIC DNA]</scope>
    <source>
        <strain evidence="3 4">CENA67</strain>
    </source>
</reference>
<dbReference type="InterPro" id="IPR014710">
    <property type="entry name" value="RmlC-like_jellyroll"/>
</dbReference>
<dbReference type="PANTHER" id="PTHR36440:SF1">
    <property type="entry name" value="PUTATIVE (AFU_ORTHOLOGUE AFUA_8G07350)-RELATED"/>
    <property type="match status" value="1"/>
</dbReference>
<organism evidence="3 4">
    <name type="scientific">Amazonocrinis nigriterrae CENA67</name>
    <dbReference type="NCBI Taxonomy" id="2794033"/>
    <lineage>
        <taxon>Bacteria</taxon>
        <taxon>Bacillati</taxon>
        <taxon>Cyanobacteriota</taxon>
        <taxon>Cyanophyceae</taxon>
        <taxon>Nostocales</taxon>
        <taxon>Nostocaceae</taxon>
        <taxon>Amazonocrinis</taxon>
        <taxon>Amazonocrinis nigriterrae</taxon>
    </lineage>
</organism>
<evidence type="ECO:0000313" key="3">
    <source>
        <dbReference type="EMBL" id="MBH8564652.1"/>
    </source>
</evidence>
<keyword evidence="4" id="KW-1185">Reference proteome</keyword>
<proteinExistence type="predicted"/>
<dbReference type="PANTHER" id="PTHR36440">
    <property type="entry name" value="PUTATIVE (AFU_ORTHOLOGUE AFUA_8G07350)-RELATED"/>
    <property type="match status" value="1"/>
</dbReference>
<name>A0A8J7HSH2_9NOST</name>
<dbReference type="Pfam" id="PF07883">
    <property type="entry name" value="Cupin_2"/>
    <property type="match status" value="1"/>
</dbReference>
<evidence type="ECO:0000256" key="1">
    <source>
        <dbReference type="SAM" id="SignalP"/>
    </source>
</evidence>
<sequence length="329" mass="35542">MKGNVFGLGIASSLLFTVAMNSQVQAHTFDDLPPIPDDLMEYIHLAEAGTLPDPLDPNKTQFWVAGGRNTYLKTGADTNGQYSLFDLYVPPNVGPPLHIHNREAEWFYVVDGNPSFQMDDEVIAGSTGSLLYGPQGHLHTFRNLTDTPVRMLLFYEPSGIENFFTEVGQPVTDPINPPSFLPEKLLVAGAKYGLEFPSTFVFASSQFSSDTGVTIIRTGDPSEAVGVTLQVGDITDILVNFGIGESLKTLDLSIPLGSPSLDLLLKSPTNGAYLGLLQNQATFNSATSVPEGSLTYGLLSLGALWLGFKLAHQQKSNSQNKSNSHIFNS</sequence>